<dbReference type="InterPro" id="IPR021410">
    <property type="entry name" value="FAF"/>
</dbReference>
<dbReference type="InterPro" id="IPR046431">
    <property type="entry name" value="FAF_dom"/>
</dbReference>
<proteinExistence type="inferred from homology"/>
<sequence length="249" mass="27877">MMMPSSSPLIMMGDYIGMESCVDVLKEGDEEYHDFLGCNINKEGDDDDDDDEQQQTIMVLKKKKLVFPPPIPLLARTQNLPCRMPWVLTRHYTSDGRLILTEEKLPRHEYFRAHRSNGRLTLQLVPLDEDDDDVVLASNENDHHHIPQESNDLVVMNNEDKEEEEKENGRINIGINGIDIGINEIDIGIVVEGLNHENSATVIDNNNDDKAACLNYNSSSSSSSRSVKGSSLCSCILAMTVPAIKTLHS</sequence>
<dbReference type="EMBL" id="JAATIP010000279">
    <property type="protein sequence ID" value="KAF4354559.1"/>
    <property type="molecule type" value="Genomic_DNA"/>
</dbReference>
<dbReference type="AlphaFoldDB" id="A0A7J6EA26"/>
<evidence type="ECO:0000256" key="1">
    <source>
        <dbReference type="ARBA" id="ARBA00008690"/>
    </source>
</evidence>
<gene>
    <name evidence="3" type="ORF">F8388_022281</name>
</gene>
<evidence type="ECO:0000313" key="3">
    <source>
        <dbReference type="EMBL" id="KAF4354559.1"/>
    </source>
</evidence>
<comment type="caution">
    <text evidence="3">The sequence shown here is derived from an EMBL/GenBank/DDBJ whole genome shotgun (WGS) entry which is preliminary data.</text>
</comment>
<dbReference type="PANTHER" id="PTHR33155:SF17">
    <property type="entry name" value="F2E2.18-RELATED"/>
    <property type="match status" value="1"/>
</dbReference>
<comment type="similarity">
    <text evidence="1">Belongs to the fantastic four family.</text>
</comment>
<name>A0A7J6EA26_CANSA</name>
<dbReference type="Proteomes" id="UP000525078">
    <property type="component" value="Unassembled WGS sequence"/>
</dbReference>
<dbReference type="Pfam" id="PF11250">
    <property type="entry name" value="FAF"/>
    <property type="match status" value="1"/>
</dbReference>
<reference evidence="3 4" key="1">
    <citation type="journal article" date="2020" name="bioRxiv">
        <title>Sequence and annotation of 42 cannabis genomes reveals extensive copy number variation in cannabinoid synthesis and pathogen resistance genes.</title>
        <authorList>
            <person name="Mckernan K.J."/>
            <person name="Helbert Y."/>
            <person name="Kane L.T."/>
            <person name="Ebling H."/>
            <person name="Zhang L."/>
            <person name="Liu B."/>
            <person name="Eaton Z."/>
            <person name="Mclaughlin S."/>
            <person name="Kingan S."/>
            <person name="Baybayan P."/>
            <person name="Concepcion G."/>
            <person name="Jordan M."/>
            <person name="Riva A."/>
            <person name="Barbazuk W."/>
            <person name="Harkins T."/>
        </authorList>
    </citation>
    <scope>NUCLEOTIDE SEQUENCE [LARGE SCALE GENOMIC DNA]</scope>
    <source>
        <strain evidence="4">cv. Jamaican Lion 4</strain>
        <tissue evidence="3">Leaf</tissue>
    </source>
</reference>
<accession>A0A7J6EA26</accession>
<dbReference type="PANTHER" id="PTHR33155">
    <property type="entry name" value="FANTASTIC FOUR-LIKE PROTEIN (DUF3049)"/>
    <property type="match status" value="1"/>
</dbReference>
<protein>
    <recommendedName>
        <fullName evidence="2">FAF domain-containing protein</fullName>
    </recommendedName>
</protein>
<feature type="domain" description="FAF" evidence="2">
    <location>
        <begin position="67"/>
        <end position="124"/>
    </location>
</feature>
<evidence type="ECO:0000259" key="2">
    <source>
        <dbReference type="Pfam" id="PF11250"/>
    </source>
</evidence>
<evidence type="ECO:0000313" key="4">
    <source>
        <dbReference type="Proteomes" id="UP000525078"/>
    </source>
</evidence>
<organism evidence="3 4">
    <name type="scientific">Cannabis sativa</name>
    <name type="common">Hemp</name>
    <name type="synonym">Marijuana</name>
    <dbReference type="NCBI Taxonomy" id="3483"/>
    <lineage>
        <taxon>Eukaryota</taxon>
        <taxon>Viridiplantae</taxon>
        <taxon>Streptophyta</taxon>
        <taxon>Embryophyta</taxon>
        <taxon>Tracheophyta</taxon>
        <taxon>Spermatophyta</taxon>
        <taxon>Magnoliopsida</taxon>
        <taxon>eudicotyledons</taxon>
        <taxon>Gunneridae</taxon>
        <taxon>Pentapetalae</taxon>
        <taxon>rosids</taxon>
        <taxon>fabids</taxon>
        <taxon>Rosales</taxon>
        <taxon>Cannabaceae</taxon>
        <taxon>Cannabis</taxon>
    </lineage>
</organism>